<organism evidence="2 3">
    <name type="scientific">Streptomyces triticirhizae</name>
    <dbReference type="NCBI Taxonomy" id="2483353"/>
    <lineage>
        <taxon>Bacteria</taxon>
        <taxon>Bacillati</taxon>
        <taxon>Actinomycetota</taxon>
        <taxon>Actinomycetes</taxon>
        <taxon>Kitasatosporales</taxon>
        <taxon>Streptomycetaceae</taxon>
        <taxon>Streptomyces</taxon>
    </lineage>
</organism>
<evidence type="ECO:0000313" key="2">
    <source>
        <dbReference type="EMBL" id="RMI29217.1"/>
    </source>
</evidence>
<feature type="non-terminal residue" evidence="2">
    <location>
        <position position="128"/>
    </location>
</feature>
<reference evidence="2 3" key="1">
    <citation type="submission" date="2018-10" db="EMBL/GenBank/DDBJ databases">
        <title>Isolation, diversity and antifungal activity of actinobacteria from wheat.</title>
        <authorList>
            <person name="Han C."/>
        </authorList>
    </citation>
    <scope>NUCLEOTIDE SEQUENCE [LARGE SCALE GENOMIC DNA]</scope>
    <source>
        <strain evidence="2 3">NEAU-YY642</strain>
    </source>
</reference>
<dbReference type="AlphaFoldDB" id="A0A3M2KU90"/>
<accession>A0A3M2KU90</accession>
<feature type="coiled-coil region" evidence="1">
    <location>
        <begin position="99"/>
        <end position="128"/>
    </location>
</feature>
<keyword evidence="1" id="KW-0175">Coiled coil</keyword>
<evidence type="ECO:0000256" key="1">
    <source>
        <dbReference type="SAM" id="Coils"/>
    </source>
</evidence>
<comment type="caution">
    <text evidence="2">The sequence shown here is derived from an EMBL/GenBank/DDBJ whole genome shotgun (WGS) entry which is preliminary data.</text>
</comment>
<proteinExistence type="predicted"/>
<evidence type="ECO:0000313" key="3">
    <source>
        <dbReference type="Proteomes" id="UP000278673"/>
    </source>
</evidence>
<protein>
    <submittedName>
        <fullName evidence="2">Uncharacterized protein</fullName>
    </submittedName>
</protein>
<keyword evidence="3" id="KW-1185">Reference proteome</keyword>
<name>A0A3M2KU90_9ACTN</name>
<dbReference type="Proteomes" id="UP000278673">
    <property type="component" value="Unassembled WGS sequence"/>
</dbReference>
<dbReference type="EMBL" id="RFFJ01000266">
    <property type="protein sequence ID" value="RMI29217.1"/>
    <property type="molecule type" value="Genomic_DNA"/>
</dbReference>
<gene>
    <name evidence="2" type="ORF">EBN88_27635</name>
</gene>
<sequence length="128" mass="12681">MDLAPPGCPGGLGGFRPGEAAMSAGLAVPDILFLAPDVAFPAAEAAGPTVQLLPSAGEVGDVGEVVAEQLVELAGAALIGLGALSGALLATRAALAGTQLLAEAAVRAAEAQRQRAEDRERARCVEEL</sequence>